<dbReference type="SUPFAM" id="SSF53448">
    <property type="entry name" value="Nucleotide-diphospho-sugar transferases"/>
    <property type="match status" value="1"/>
</dbReference>
<gene>
    <name evidence="4" type="ORF">ACFSQ3_03740</name>
</gene>
<dbReference type="EMBL" id="JBHUMA010000004">
    <property type="protein sequence ID" value="MFD2598055.1"/>
    <property type="molecule type" value="Genomic_DNA"/>
</dbReference>
<dbReference type="PANTHER" id="PTHR22916">
    <property type="entry name" value="GLYCOSYLTRANSFERASE"/>
    <property type="match status" value="1"/>
</dbReference>
<evidence type="ECO:0000256" key="1">
    <source>
        <dbReference type="ARBA" id="ARBA00022676"/>
    </source>
</evidence>
<keyword evidence="2" id="KW-0808">Transferase</keyword>
<dbReference type="Pfam" id="PF00535">
    <property type="entry name" value="Glycos_transf_2"/>
    <property type="match status" value="1"/>
</dbReference>
<dbReference type="InterPro" id="IPR029044">
    <property type="entry name" value="Nucleotide-diphossugar_trans"/>
</dbReference>
<evidence type="ECO:0000313" key="4">
    <source>
        <dbReference type="EMBL" id="MFD2598055.1"/>
    </source>
</evidence>
<keyword evidence="1" id="KW-0328">Glycosyltransferase</keyword>
<proteinExistence type="predicted"/>
<sequence length="346" mass="39679">MKKEIKFSFVVPVYNAEKHIAACVEAILLSANNAISAIEIILINDGSTDDSLKILRDFEVKHSFITVIDKENTGVSPTRNLGIESAVGEYVCFVDSDDYLTADYVLMLEKSLSKNAADVVQVGFERRIGERVLYQVAPTKSTLYTDINRYFANETYTHAVWSYVFKRDLIEAFEIRFDEQLRYSEDQDFILKFFARTSNIATINGVVYLYNDVPTSAVNSSSQNIEKGRNRALAQLVVIENLFKQQFVPRGYHKEVVTDLVDDFFVYAVRVEGYSSAQIMDDYTQFLDRIESSYALDIAMQKCLKQPRRNPTLYLQKIKSKINWKKKTRKVQKMVRGLVGNFSLKS</sequence>
<dbReference type="Gene3D" id="3.90.550.10">
    <property type="entry name" value="Spore Coat Polysaccharide Biosynthesis Protein SpsA, Chain A"/>
    <property type="match status" value="1"/>
</dbReference>
<keyword evidence="5" id="KW-1185">Reference proteome</keyword>
<dbReference type="Proteomes" id="UP001597393">
    <property type="component" value="Unassembled WGS sequence"/>
</dbReference>
<dbReference type="RefSeq" id="WP_380867599.1">
    <property type="nucleotide sequence ID" value="NZ_JBHUMA010000004.1"/>
</dbReference>
<evidence type="ECO:0000256" key="2">
    <source>
        <dbReference type="ARBA" id="ARBA00022679"/>
    </source>
</evidence>
<reference evidence="5" key="1">
    <citation type="journal article" date="2019" name="Int. J. Syst. Evol. Microbiol.">
        <title>The Global Catalogue of Microorganisms (GCM) 10K type strain sequencing project: providing services to taxonomists for standard genome sequencing and annotation.</title>
        <authorList>
            <consortium name="The Broad Institute Genomics Platform"/>
            <consortium name="The Broad Institute Genome Sequencing Center for Infectious Disease"/>
            <person name="Wu L."/>
            <person name="Ma J."/>
        </authorList>
    </citation>
    <scope>NUCLEOTIDE SEQUENCE [LARGE SCALE GENOMIC DNA]</scope>
    <source>
        <strain evidence="5">KCTC 42248</strain>
    </source>
</reference>
<dbReference type="CDD" id="cd00761">
    <property type="entry name" value="Glyco_tranf_GTA_type"/>
    <property type="match status" value="1"/>
</dbReference>
<comment type="caution">
    <text evidence="4">The sequence shown here is derived from an EMBL/GenBank/DDBJ whole genome shotgun (WGS) entry which is preliminary data.</text>
</comment>
<organism evidence="4 5">
    <name type="scientific">Sphingobacterium corticis</name>
    <dbReference type="NCBI Taxonomy" id="1812823"/>
    <lineage>
        <taxon>Bacteria</taxon>
        <taxon>Pseudomonadati</taxon>
        <taxon>Bacteroidota</taxon>
        <taxon>Sphingobacteriia</taxon>
        <taxon>Sphingobacteriales</taxon>
        <taxon>Sphingobacteriaceae</taxon>
        <taxon>Sphingobacterium</taxon>
    </lineage>
</organism>
<name>A0ABW5NGT8_9SPHI</name>
<evidence type="ECO:0000313" key="5">
    <source>
        <dbReference type="Proteomes" id="UP001597393"/>
    </source>
</evidence>
<protein>
    <submittedName>
        <fullName evidence="4">Glycosyltransferase family 2 protein</fullName>
    </submittedName>
</protein>
<feature type="domain" description="Glycosyltransferase 2-like" evidence="3">
    <location>
        <begin position="8"/>
        <end position="161"/>
    </location>
</feature>
<dbReference type="InterPro" id="IPR001173">
    <property type="entry name" value="Glyco_trans_2-like"/>
</dbReference>
<dbReference type="PANTHER" id="PTHR22916:SF51">
    <property type="entry name" value="GLYCOSYLTRANSFERASE EPSH-RELATED"/>
    <property type="match status" value="1"/>
</dbReference>
<evidence type="ECO:0000259" key="3">
    <source>
        <dbReference type="Pfam" id="PF00535"/>
    </source>
</evidence>
<accession>A0ABW5NGT8</accession>